<dbReference type="RefSeq" id="WP_104712854.1">
    <property type="nucleotide sequence ID" value="NZ_PTRA01000001.1"/>
</dbReference>
<reference evidence="2" key="1">
    <citation type="submission" date="2018-02" db="EMBL/GenBank/DDBJ databases">
        <title>Genome sequencing of Solimonas sp. HR-BB.</title>
        <authorList>
            <person name="Lee Y."/>
            <person name="Jeon C.O."/>
        </authorList>
    </citation>
    <scope>NUCLEOTIDE SEQUENCE [LARGE SCALE GENOMIC DNA]</scope>
    <source>
        <strain evidence="2">HR-U</strain>
    </source>
</reference>
<name>A0A2S7IS86_9BACT</name>
<keyword evidence="2" id="KW-1185">Reference proteome</keyword>
<dbReference type="PANTHER" id="PTHR41913">
    <property type="entry name" value="DUF1684 DOMAIN-CONTAINING PROTEIN"/>
    <property type="match status" value="1"/>
</dbReference>
<accession>A0A2S7IS86</accession>
<gene>
    <name evidence="1" type="ORF">C5O19_13020</name>
</gene>
<protein>
    <submittedName>
        <fullName evidence="1">DUF1684 domain-containing protein</fullName>
    </submittedName>
</protein>
<organism evidence="1 2">
    <name type="scientific">Siphonobacter curvatus</name>
    <dbReference type="NCBI Taxonomy" id="2094562"/>
    <lineage>
        <taxon>Bacteria</taxon>
        <taxon>Pseudomonadati</taxon>
        <taxon>Bacteroidota</taxon>
        <taxon>Cytophagia</taxon>
        <taxon>Cytophagales</taxon>
        <taxon>Cytophagaceae</taxon>
        <taxon>Siphonobacter</taxon>
    </lineage>
</organism>
<dbReference type="AlphaFoldDB" id="A0A2S7IS86"/>
<evidence type="ECO:0000313" key="1">
    <source>
        <dbReference type="EMBL" id="PQA60498.1"/>
    </source>
</evidence>
<dbReference type="Proteomes" id="UP000239590">
    <property type="component" value="Unassembled WGS sequence"/>
</dbReference>
<dbReference type="OrthoDB" id="5493262at2"/>
<proteinExistence type="predicted"/>
<dbReference type="Pfam" id="PF07920">
    <property type="entry name" value="DUF1684"/>
    <property type="match status" value="1"/>
</dbReference>
<comment type="caution">
    <text evidence="1">The sequence shown here is derived from an EMBL/GenBank/DDBJ whole genome shotgun (WGS) entry which is preliminary data.</text>
</comment>
<evidence type="ECO:0000313" key="2">
    <source>
        <dbReference type="Proteomes" id="UP000239590"/>
    </source>
</evidence>
<dbReference type="PANTHER" id="PTHR41913:SF1">
    <property type="entry name" value="DUF1684 DOMAIN-CONTAINING PROTEIN"/>
    <property type="match status" value="1"/>
</dbReference>
<sequence>MSGRKILLFVVAAAILGIVVYSVSSKKKGSYADDLRMERLEKDQNYRTSSESPIKDKAGFQGLKYFPADSTYEVFAKLEETESTKTFAVQMTGGQTETYTLYGKVRFELQGKTCELLVFESTEAGTLFIPFKDQTSGKESYGGGRYLDIPESDITGNRVTIDFNKAYNPYCAYSPEYTCPIPPKENNLPLAIRAGELAYHE</sequence>
<dbReference type="InterPro" id="IPR012467">
    <property type="entry name" value="DUF1684"/>
</dbReference>
<dbReference type="EMBL" id="PTRA01000001">
    <property type="protein sequence ID" value="PQA60498.1"/>
    <property type="molecule type" value="Genomic_DNA"/>
</dbReference>